<protein>
    <submittedName>
        <fullName evidence="1">Uncharacterized protein</fullName>
    </submittedName>
</protein>
<dbReference type="EMBL" id="UINC01061416">
    <property type="protein sequence ID" value="SVB86965.1"/>
    <property type="molecule type" value="Genomic_DNA"/>
</dbReference>
<proteinExistence type="predicted"/>
<dbReference type="InterPro" id="IPR011330">
    <property type="entry name" value="Glyco_hydro/deAcase_b/a-brl"/>
</dbReference>
<feature type="non-terminal residue" evidence="1">
    <location>
        <position position="430"/>
    </location>
</feature>
<dbReference type="SUPFAM" id="SSF88713">
    <property type="entry name" value="Glycoside hydrolase/deacetylase"/>
    <property type="match status" value="1"/>
</dbReference>
<dbReference type="AlphaFoldDB" id="A0A382HIS4"/>
<dbReference type="GO" id="GO:0005975">
    <property type="term" value="P:carbohydrate metabolic process"/>
    <property type="evidence" value="ECO:0007669"/>
    <property type="project" value="InterPro"/>
</dbReference>
<dbReference type="Gene3D" id="3.20.20.370">
    <property type="entry name" value="Glycoside hydrolase/deacetylase"/>
    <property type="match status" value="1"/>
</dbReference>
<gene>
    <name evidence="1" type="ORF">METZ01_LOCUS239819</name>
</gene>
<reference evidence="1" key="1">
    <citation type="submission" date="2018-05" db="EMBL/GenBank/DDBJ databases">
        <authorList>
            <person name="Lanie J.A."/>
            <person name="Ng W.-L."/>
            <person name="Kazmierczak K.M."/>
            <person name="Andrzejewski T.M."/>
            <person name="Davidsen T.M."/>
            <person name="Wayne K.J."/>
            <person name="Tettelin H."/>
            <person name="Glass J.I."/>
            <person name="Rusch D."/>
            <person name="Podicherti R."/>
            <person name="Tsui H.-C.T."/>
            <person name="Winkler M.E."/>
        </authorList>
    </citation>
    <scope>NUCLEOTIDE SEQUENCE</scope>
</reference>
<organism evidence="1">
    <name type="scientific">marine metagenome</name>
    <dbReference type="NCBI Taxonomy" id="408172"/>
    <lineage>
        <taxon>unclassified sequences</taxon>
        <taxon>metagenomes</taxon>
        <taxon>ecological metagenomes</taxon>
    </lineage>
</organism>
<accession>A0A382HIS4</accession>
<sequence length="430" mass="49465">MKNKIIFIFLISQLSGDGNHSSILSINNTRNEMVITIDPQIHIDYGLAYPMTYEFIIPSGSANLQTYRRFKSDQDWSQITEKTTNDFFNGIETVRFDYDENMAYVSIGFSDLSDSIFIKIADNEGNIINATYSAISQYYDNRDAVVTSTADDWGSWSNPYFVQTCEIFRSFNLWLSCAIITDFLDSNAWADIQNQLDSGYVEAVSHSRTHPYAPYDDLEGEVLGSKQDLIENLDLPDHSRYGIREYIYAWVAPYGNYDDDIDSMVSVAKYLVPRLYYENEHGFSNWNQDLYKYDPVGVSLEVGPNWGGPYDIQGTTDTVELNNTFDEVLADGGVYHVMCHPVRIDWENEDYPWVHLEHISNRNNIWYVGFGHLYAYHFLQSTYPNLNLASMGPNIVAPEQIMIYQNYPNPFNPTTTLRYDLPEDANVNII</sequence>
<evidence type="ECO:0000313" key="1">
    <source>
        <dbReference type="EMBL" id="SVB86965.1"/>
    </source>
</evidence>
<name>A0A382HIS4_9ZZZZ</name>